<sequence>MPLSPSEQQVLESLEQELRAQDPEFVAVFDRDATAALQPVSARHVLPLALGLGLIALAVLPGWATALAFLVALLALPRLVVRAVRWAERRGALPTPSSPTHDGTR</sequence>
<dbReference type="RefSeq" id="WP_218595705.1">
    <property type="nucleotide sequence ID" value="NZ_JADQDE010000017.1"/>
</dbReference>
<keyword evidence="1" id="KW-1133">Transmembrane helix</keyword>
<dbReference type="Pfam" id="PF11239">
    <property type="entry name" value="DUF3040"/>
    <property type="match status" value="1"/>
</dbReference>
<comment type="caution">
    <text evidence="2">The sequence shown here is derived from an EMBL/GenBank/DDBJ whole genome shotgun (WGS) entry which is preliminary data.</text>
</comment>
<keyword evidence="1" id="KW-0472">Membrane</keyword>
<keyword evidence="1" id="KW-0812">Transmembrane</keyword>
<evidence type="ECO:0000256" key="1">
    <source>
        <dbReference type="SAM" id="Phobius"/>
    </source>
</evidence>
<name>A0ABS6U8T8_9PSEU</name>
<reference evidence="2 3" key="1">
    <citation type="submission" date="2020-11" db="EMBL/GenBank/DDBJ databases">
        <title>Pseudonocardia abyssalis sp. nov. and Pseudonocardia oceani sp. nov., description and phylogenomic analysis of two novel actinomycetes isolated from the deep Southern Ocean.</title>
        <authorList>
            <person name="Parra J."/>
        </authorList>
    </citation>
    <scope>NUCLEOTIDE SEQUENCE [LARGE SCALE GENOMIC DNA]</scope>
    <source>
        <strain evidence="3">KRD185</strain>
    </source>
</reference>
<evidence type="ECO:0000313" key="2">
    <source>
        <dbReference type="EMBL" id="MBW0128398.1"/>
    </source>
</evidence>
<proteinExistence type="predicted"/>
<organism evidence="2 3">
    <name type="scientific">Pseudonocardia oceani</name>
    <dbReference type="NCBI Taxonomy" id="2792013"/>
    <lineage>
        <taxon>Bacteria</taxon>
        <taxon>Bacillati</taxon>
        <taxon>Actinomycetota</taxon>
        <taxon>Actinomycetes</taxon>
        <taxon>Pseudonocardiales</taxon>
        <taxon>Pseudonocardiaceae</taxon>
        <taxon>Pseudonocardia</taxon>
    </lineage>
</organism>
<dbReference type="EMBL" id="JADQDF010000001">
    <property type="protein sequence ID" value="MBW0128398.1"/>
    <property type="molecule type" value="Genomic_DNA"/>
</dbReference>
<accession>A0ABS6U8T8</accession>
<evidence type="ECO:0000313" key="3">
    <source>
        <dbReference type="Proteomes" id="UP000694300"/>
    </source>
</evidence>
<gene>
    <name evidence="2" type="ORF">I4I82_11935</name>
</gene>
<dbReference type="Proteomes" id="UP000694300">
    <property type="component" value="Unassembled WGS sequence"/>
</dbReference>
<feature type="transmembrane region" description="Helical" evidence="1">
    <location>
        <begin position="48"/>
        <end position="76"/>
    </location>
</feature>
<dbReference type="InterPro" id="IPR021401">
    <property type="entry name" value="DUF3040"/>
</dbReference>
<protein>
    <submittedName>
        <fullName evidence="2">DUF3040 domain-containing protein</fullName>
    </submittedName>
</protein>
<keyword evidence="3" id="KW-1185">Reference proteome</keyword>